<sequence>MAESLDFRSWCQTQGLTENTIHMLLNHGFKNQETLRLVTQPIIDTELKTENLGQRLLLNEAIHKLWMTSTSGSGGLIQHGSVIPGPASYIAPPAYDRLTHGNQPPGTGELFPLETLYPSNTRLTPLQGVHPPPNSMTFPPVQSISTPELPIGSSTQPGLPATSKARSTAKHASVKKIHVIPAPKNAAKVLHVTSIEDKIVVATEQHPEKHSKANKTKHVSEMAISAPTHGAEFVHTHTSIDDRIAVATEHHLEKHSKTKMQNAPESIPASRHGAEFVHTHTSIDDKIAVATEHHLEKHSKTKTHQASEVIPPATHGAEFVHTHTTIDDKIVVATEHHPQEHSNTAQTAKDPIPAPTHGAEFVHTHTTIDDRIAVATEQQQPPKQPKKKTPFSYANPYGKAMIDLTGLAFWFCFPLLGISIASPFLKTSTWKYFTGLWVFIIISLAVWYGDKMKQLPAENNVVQTFFKVMSVLLFLALVACLATMAVSAYGMYIDREIHVNGTSCDDELLKTLELKCDNVTANASFEENVTSKTPTEHNITSNATYTGPNFIGWNERQALHTANIVLAYVVFVIVVWALYARHDLIEGLPQATFKDETEKGFINTSFMFKLTPITFPLLSVLEAIFKTTMWQLFLPEISGCALLISGFHAHRLHFLPQGEQKKKRYKVQLILLIISMVVVLTMVGVHGTGIGLDEEIHEYGVSCDEIYIQYFNYTCEFENTADETEYTTHAYLKTEDLNYKQGIHVGIVALGVFHVFFLFIAIKSGNAFMTQHGLKCC</sequence>
<feature type="transmembrane region" description="Helical" evidence="2">
    <location>
        <begin position="629"/>
        <end position="649"/>
    </location>
</feature>
<feature type="transmembrane region" description="Helical" evidence="2">
    <location>
        <begin position="432"/>
        <end position="449"/>
    </location>
</feature>
<comment type="caution">
    <text evidence="3">The sequence shown here is derived from an EMBL/GenBank/DDBJ whole genome shotgun (WGS) entry which is preliminary data.</text>
</comment>
<dbReference type="AlphaFoldDB" id="A0A8J1U1Z5"/>
<feature type="region of interest" description="Disordered" evidence="1">
    <location>
        <begin position="151"/>
        <end position="171"/>
    </location>
</feature>
<keyword evidence="2" id="KW-1133">Transmembrane helix</keyword>
<organism evidence="3 4">
    <name type="scientific">Owenia fusiformis</name>
    <name type="common">Polychaete worm</name>
    <dbReference type="NCBI Taxonomy" id="6347"/>
    <lineage>
        <taxon>Eukaryota</taxon>
        <taxon>Metazoa</taxon>
        <taxon>Spiralia</taxon>
        <taxon>Lophotrochozoa</taxon>
        <taxon>Annelida</taxon>
        <taxon>Polychaeta</taxon>
        <taxon>Sedentaria</taxon>
        <taxon>Canalipalpata</taxon>
        <taxon>Sabellida</taxon>
        <taxon>Oweniida</taxon>
        <taxon>Oweniidae</taxon>
        <taxon>Owenia</taxon>
    </lineage>
</organism>
<keyword evidence="4" id="KW-1185">Reference proteome</keyword>
<keyword evidence="2" id="KW-0472">Membrane</keyword>
<evidence type="ECO:0000313" key="4">
    <source>
        <dbReference type="Proteomes" id="UP000749559"/>
    </source>
</evidence>
<feature type="transmembrane region" description="Helical" evidence="2">
    <location>
        <begin position="407"/>
        <end position="425"/>
    </location>
</feature>
<protein>
    <submittedName>
        <fullName evidence="3">Uncharacterized protein</fullName>
    </submittedName>
</protein>
<feature type="transmembrane region" description="Helical" evidence="2">
    <location>
        <begin position="558"/>
        <end position="579"/>
    </location>
</feature>
<gene>
    <name evidence="3" type="ORF">OFUS_LOCUS16564</name>
</gene>
<evidence type="ECO:0000313" key="3">
    <source>
        <dbReference type="EMBL" id="CAH1791487.1"/>
    </source>
</evidence>
<reference evidence="3" key="1">
    <citation type="submission" date="2022-03" db="EMBL/GenBank/DDBJ databases">
        <authorList>
            <person name="Martin C."/>
        </authorList>
    </citation>
    <scope>NUCLEOTIDE SEQUENCE</scope>
</reference>
<evidence type="ECO:0000256" key="2">
    <source>
        <dbReference type="SAM" id="Phobius"/>
    </source>
</evidence>
<name>A0A8J1U1Z5_OWEFU</name>
<proteinExistence type="predicted"/>
<dbReference type="Proteomes" id="UP000749559">
    <property type="component" value="Unassembled WGS sequence"/>
</dbReference>
<accession>A0A8J1U1Z5</accession>
<keyword evidence="2" id="KW-0812">Transmembrane</keyword>
<feature type="transmembrane region" description="Helical" evidence="2">
    <location>
        <begin position="469"/>
        <end position="492"/>
    </location>
</feature>
<dbReference type="EMBL" id="CAIIXF020000008">
    <property type="protein sequence ID" value="CAH1791487.1"/>
    <property type="molecule type" value="Genomic_DNA"/>
</dbReference>
<feature type="transmembrane region" description="Helical" evidence="2">
    <location>
        <begin position="669"/>
        <end position="692"/>
    </location>
</feature>
<feature type="transmembrane region" description="Helical" evidence="2">
    <location>
        <begin position="742"/>
        <end position="762"/>
    </location>
</feature>
<evidence type="ECO:0000256" key="1">
    <source>
        <dbReference type="SAM" id="MobiDB-lite"/>
    </source>
</evidence>